<evidence type="ECO:0000259" key="1">
    <source>
        <dbReference type="Pfam" id="PF07687"/>
    </source>
</evidence>
<gene>
    <name evidence="2" type="ORF">O6R05_01060</name>
</gene>
<dbReference type="SUPFAM" id="SSF53187">
    <property type="entry name" value="Zn-dependent exopeptidases"/>
    <property type="match status" value="1"/>
</dbReference>
<dbReference type="Proteomes" id="UP001210339">
    <property type="component" value="Chromosome"/>
</dbReference>
<proteinExistence type="predicted"/>
<name>A0ABY7QTQ8_9FIRM</name>
<dbReference type="InterPro" id="IPR001160">
    <property type="entry name" value="Peptidase_M20C"/>
</dbReference>
<dbReference type="InterPro" id="IPR036264">
    <property type="entry name" value="Bact_exopeptidase_dim_dom"/>
</dbReference>
<organism evidence="2 3">
    <name type="scientific">Peptoniphilus equinus</name>
    <dbReference type="NCBI Taxonomy" id="3016343"/>
    <lineage>
        <taxon>Bacteria</taxon>
        <taxon>Bacillati</taxon>
        <taxon>Bacillota</taxon>
        <taxon>Tissierellia</taxon>
        <taxon>Tissierellales</taxon>
        <taxon>Peptoniphilaceae</taxon>
        <taxon>Peptoniphilus</taxon>
    </lineage>
</organism>
<dbReference type="Gene3D" id="3.40.630.10">
    <property type="entry name" value="Zn peptidases"/>
    <property type="match status" value="2"/>
</dbReference>
<feature type="domain" description="Peptidase M20 dimerisation" evidence="1">
    <location>
        <begin position="203"/>
        <end position="281"/>
    </location>
</feature>
<sequence length="475" mass="51527">MSLNIEPKNVFHWFYELNQIPRCSGNEKAVSDFLTAFAKERHLDVTQDEAYNVIIRKPASAGYENATPVILQGHMDMVCVKNDDVDHNFDTDPIEMIVEGDFIRANGTSLGGDNGIAVAYAMAILDGDYEHPALEVLITTNEETGMDGAAALKEGMLQGKRLINMDSEEEGVFLVSCAGGATIEIRFAKETESVTGSALTVAVSGLKGGHSGQEIGKGRGNANKILFRLIHAVQQAMDVQLATVKGGMKHNAIPDAATATIVVDDTEKAESLIQTMAELITLEYTVEEPGLTITCESSAADTALTKAATENIVDFFIMAPNGVISMSKDIEGLVQTSLNNAVVTDEDNMIVLETSIRSSSESELDSVIETLATAAKRVGATTELTNRYPAWQFEQDSPLRDISLSTYKALFGKEARYDAIHAGLECGLLKKVLPDCDMISYGPDMFDIHSPKEHLSISSSQRMWDFTVALLKNLK</sequence>
<dbReference type="PANTHER" id="PTHR43501">
    <property type="entry name" value="CYTOSOL NON-SPECIFIC DIPEPTIDASE"/>
    <property type="match status" value="1"/>
</dbReference>
<dbReference type="Pfam" id="PF01546">
    <property type="entry name" value="Peptidase_M20"/>
    <property type="match status" value="1"/>
</dbReference>
<dbReference type="Pfam" id="PF07687">
    <property type="entry name" value="M20_dimer"/>
    <property type="match status" value="1"/>
</dbReference>
<dbReference type="CDD" id="cd03890">
    <property type="entry name" value="M20_pepD"/>
    <property type="match status" value="1"/>
</dbReference>
<dbReference type="PRINTS" id="PR00934">
    <property type="entry name" value="XHISDIPTASE"/>
</dbReference>
<dbReference type="RefSeq" id="WP_271191709.1">
    <property type="nucleotide sequence ID" value="NZ_CP115667.1"/>
</dbReference>
<dbReference type="PANTHER" id="PTHR43501:SF1">
    <property type="entry name" value="CYTOSOL NON-SPECIFIC DIPEPTIDASE"/>
    <property type="match status" value="1"/>
</dbReference>
<evidence type="ECO:0000313" key="2">
    <source>
        <dbReference type="EMBL" id="WBW50178.1"/>
    </source>
</evidence>
<dbReference type="InterPro" id="IPR002933">
    <property type="entry name" value="Peptidase_M20"/>
</dbReference>
<dbReference type="SUPFAM" id="SSF55031">
    <property type="entry name" value="Bacterial exopeptidase dimerisation domain"/>
    <property type="match status" value="1"/>
</dbReference>
<dbReference type="EMBL" id="CP115667">
    <property type="protein sequence ID" value="WBW50178.1"/>
    <property type="molecule type" value="Genomic_DNA"/>
</dbReference>
<protein>
    <submittedName>
        <fullName evidence="2">Aminoacyl-histidine dipeptidase</fullName>
    </submittedName>
</protein>
<reference evidence="2 3" key="1">
    <citation type="submission" date="2023-01" db="EMBL/GenBank/DDBJ databases">
        <authorList>
            <person name="Lee S.H."/>
            <person name="Jung H.S."/>
            <person name="Yun J.U."/>
        </authorList>
    </citation>
    <scope>NUCLEOTIDE SEQUENCE [LARGE SCALE GENOMIC DNA]</scope>
    <source>
        <strain evidence="2 3">CBA3646</strain>
    </source>
</reference>
<keyword evidence="3" id="KW-1185">Reference proteome</keyword>
<dbReference type="InterPro" id="IPR011650">
    <property type="entry name" value="Peptidase_M20_dimer"/>
</dbReference>
<dbReference type="NCBIfam" id="TIGR01893">
    <property type="entry name" value="aa-his-dipept"/>
    <property type="match status" value="1"/>
</dbReference>
<dbReference type="PIRSF" id="PIRSF016599">
    <property type="entry name" value="Xaa-His_dipept"/>
    <property type="match status" value="1"/>
</dbReference>
<accession>A0ABY7QTQ8</accession>
<evidence type="ECO:0000313" key="3">
    <source>
        <dbReference type="Proteomes" id="UP001210339"/>
    </source>
</evidence>